<dbReference type="RefSeq" id="XP_016691359.1">
    <property type="nucleotide sequence ID" value="XM_016835870.2"/>
</dbReference>
<dbReference type="InterPro" id="IPR016024">
    <property type="entry name" value="ARM-type_fold"/>
</dbReference>
<accession>A0A1U8JSV7</accession>
<reference evidence="8" key="2">
    <citation type="submission" date="2025-08" db="UniProtKB">
        <authorList>
            <consortium name="RefSeq"/>
        </authorList>
    </citation>
    <scope>IDENTIFICATION</scope>
</reference>
<dbReference type="InterPro" id="IPR000357">
    <property type="entry name" value="HEAT"/>
</dbReference>
<dbReference type="InterPro" id="IPR011989">
    <property type="entry name" value="ARM-like"/>
</dbReference>
<evidence type="ECO:0000256" key="5">
    <source>
        <dbReference type="ARBA" id="ARBA00022927"/>
    </source>
</evidence>
<dbReference type="SUPFAM" id="SSF48371">
    <property type="entry name" value="ARM repeat"/>
    <property type="match status" value="1"/>
</dbReference>
<evidence type="ECO:0000256" key="1">
    <source>
        <dbReference type="ARBA" id="ARBA00004496"/>
    </source>
</evidence>
<evidence type="ECO:0000256" key="4">
    <source>
        <dbReference type="ARBA" id="ARBA00022737"/>
    </source>
</evidence>
<dbReference type="Proteomes" id="UP000818029">
    <property type="component" value="Chromosome D02"/>
</dbReference>
<feature type="domain" description="Importin N-terminal" evidence="6">
    <location>
        <begin position="42"/>
        <end position="107"/>
    </location>
</feature>
<evidence type="ECO:0000313" key="8">
    <source>
        <dbReference type="RefSeq" id="XP_016691359.1"/>
    </source>
</evidence>
<evidence type="ECO:0000313" key="7">
    <source>
        <dbReference type="Proteomes" id="UP000818029"/>
    </source>
</evidence>
<keyword evidence="2" id="KW-0813">Transport</keyword>
<dbReference type="Pfam" id="PF02985">
    <property type="entry name" value="HEAT"/>
    <property type="match status" value="1"/>
</dbReference>
<proteinExistence type="predicted"/>
<keyword evidence="5" id="KW-0653">Protein transport</keyword>
<dbReference type="InterPro" id="IPR040122">
    <property type="entry name" value="Importin_beta"/>
</dbReference>
<evidence type="ECO:0000256" key="3">
    <source>
        <dbReference type="ARBA" id="ARBA00022490"/>
    </source>
</evidence>
<dbReference type="GO" id="GO:0006606">
    <property type="term" value="P:protein import into nucleus"/>
    <property type="evidence" value="ECO:0007669"/>
    <property type="project" value="InterPro"/>
</dbReference>
<evidence type="ECO:0000256" key="2">
    <source>
        <dbReference type="ARBA" id="ARBA00022448"/>
    </source>
</evidence>
<dbReference type="PANTHER" id="PTHR10527">
    <property type="entry name" value="IMPORTIN BETA"/>
    <property type="match status" value="1"/>
</dbReference>
<reference evidence="7" key="1">
    <citation type="journal article" date="2020" name="Nat. Genet.">
        <title>Genomic diversifications of five Gossypium allopolyploid species and their impact on cotton improvement.</title>
        <authorList>
            <person name="Chen Z.J."/>
            <person name="Sreedasyam A."/>
            <person name="Ando A."/>
            <person name="Song Q."/>
            <person name="De Santiago L.M."/>
            <person name="Hulse-Kemp A.M."/>
            <person name="Ding M."/>
            <person name="Ye W."/>
            <person name="Kirkbride R.C."/>
            <person name="Jenkins J."/>
            <person name="Plott C."/>
            <person name="Lovell J."/>
            <person name="Lin Y.M."/>
            <person name="Vaughn R."/>
            <person name="Liu B."/>
            <person name="Simpson S."/>
            <person name="Scheffler B.E."/>
            <person name="Wen L."/>
            <person name="Saski C.A."/>
            <person name="Grover C.E."/>
            <person name="Hu G."/>
            <person name="Conover J.L."/>
            <person name="Carlson J.W."/>
            <person name="Shu S."/>
            <person name="Boston L.B."/>
            <person name="Williams M."/>
            <person name="Peterson D.G."/>
            <person name="McGee K."/>
            <person name="Jones D.C."/>
            <person name="Wendel J.F."/>
            <person name="Stelly D.M."/>
            <person name="Grimwood J."/>
            <person name="Schmutz J."/>
        </authorList>
    </citation>
    <scope>NUCLEOTIDE SEQUENCE [LARGE SCALE GENOMIC DNA]</scope>
    <source>
        <strain evidence="7">cv. TM-1</strain>
    </source>
</reference>
<comment type="subcellular location">
    <subcellularLocation>
        <location evidence="1">Cytoplasm</location>
    </subcellularLocation>
</comment>
<dbReference type="GO" id="GO:0031267">
    <property type="term" value="F:small GTPase binding"/>
    <property type="evidence" value="ECO:0007669"/>
    <property type="project" value="InterPro"/>
</dbReference>
<dbReference type="AlphaFoldDB" id="A0A1U8JSV7"/>
<dbReference type="GO" id="GO:0005634">
    <property type="term" value="C:nucleus"/>
    <property type="evidence" value="ECO:0007669"/>
    <property type="project" value="UniProtKB-SubCell"/>
</dbReference>
<dbReference type="GeneID" id="107908640"/>
<evidence type="ECO:0000259" key="6">
    <source>
        <dbReference type="Pfam" id="PF03810"/>
    </source>
</evidence>
<dbReference type="InterPro" id="IPR001494">
    <property type="entry name" value="Importin-beta_N"/>
</dbReference>
<dbReference type="Pfam" id="PF03810">
    <property type="entry name" value="IBN_N"/>
    <property type="match status" value="1"/>
</dbReference>
<organism evidence="7 8">
    <name type="scientific">Gossypium hirsutum</name>
    <name type="common">Upland cotton</name>
    <name type="synonym">Gossypium mexicanum</name>
    <dbReference type="NCBI Taxonomy" id="3635"/>
    <lineage>
        <taxon>Eukaryota</taxon>
        <taxon>Viridiplantae</taxon>
        <taxon>Streptophyta</taxon>
        <taxon>Embryophyta</taxon>
        <taxon>Tracheophyta</taxon>
        <taxon>Spermatophyta</taxon>
        <taxon>Magnoliopsida</taxon>
        <taxon>eudicotyledons</taxon>
        <taxon>Gunneridae</taxon>
        <taxon>Pentapetalae</taxon>
        <taxon>rosids</taxon>
        <taxon>malvids</taxon>
        <taxon>Malvales</taxon>
        <taxon>Malvaceae</taxon>
        <taxon>Malvoideae</taxon>
        <taxon>Gossypium</taxon>
    </lineage>
</organism>
<dbReference type="Gene3D" id="1.25.10.10">
    <property type="entry name" value="Leucine-rich Repeat Variant"/>
    <property type="match status" value="1"/>
</dbReference>
<keyword evidence="4" id="KW-0677">Repeat</keyword>
<gene>
    <name evidence="8" type="primary">LOC107908640</name>
</gene>
<name>A0A1U8JSV7_GOSHI</name>
<dbReference type="Pfam" id="PF13513">
    <property type="entry name" value="HEAT_EZ"/>
    <property type="match status" value="1"/>
</dbReference>
<sequence>MRRTITRLGPWQPHDEGLNQIILLLLLDNLPFSTVIRVQIRMQLLHFSLFDDFNNYLAFILSRAKDVPVEIRKVAGLLLKNGLMDVYNLIEPEHQQYIKLQLLYGLGEADQHIRSTCGTTISNVVQQGGISGWPELFHTLLHFLNSGDPNRNGGAMDALSKISENTPELLDSDDAWSGQRPINIFLLELFEFFHSPHANLRKLSLRFVNKYIISMPSGLYTSKNKYLDGLFLLANEPDAAVRKLVCTALLQLVEFHPSVLEPRLKDVIECMLQLNKDNNDVLALEACGFWSKYWDAQIPPENLREYLPHLTLILLSNMAYPNDDDLLADAEVIDAKEDESIPDRYQDLKPQLPCSDEDDDTCTICNLRKCSASALDVLSNVFGAKILLTFMPIIEANLSATGDEAWRDKEAAVLALGVIARGCINGLYPRLSEIVASLIPLLDHKFTLIRSTSCWTLSQFSKYIVQDSGNKKGYEQFDMVLTAFLQRISDTNKLVQGAACSALAILEEEAAEKLAPRLKEILQHLMHPLGEYQKRNLRIICDAIGTLVDAVGEELDQPVYVEILIPPLIQKWQNFSIFDKDLLTLLECFTSIVQAHPFSDKDFITCSLDFLSGLTGCFHNGIESLVLQSNLRDMLLKCCRDGAPDVRQSAFGLLGDLARVCPIHLHPRVPEFLYLVVKQLKIPKFEKTISVANNACWAIGELAVQVPQEISPFVATVISCLIPILHQSEGVVKSMVENSAITLGRLAFVCPDLVSPHMEKCMQSWCISLSTTRDGIEKEDAFKGLCAMVKANPSVAQSSLVYVCKAIASWTKIWSTELNTEVCKVMHDYQQMLTNEAWDKFMSDLDPLVKANIAKYLV</sequence>
<keyword evidence="7" id="KW-1185">Reference proteome</keyword>
<protein>
    <submittedName>
        <fullName evidence="8">Transportin-1 isoform X4</fullName>
    </submittedName>
</protein>
<keyword evidence="3" id="KW-0963">Cytoplasm</keyword>
<dbReference type="GO" id="GO:0005737">
    <property type="term" value="C:cytoplasm"/>
    <property type="evidence" value="ECO:0007669"/>
    <property type="project" value="UniProtKB-SubCell"/>
</dbReference>